<keyword evidence="2" id="KW-1185">Reference proteome</keyword>
<reference evidence="1 2" key="1">
    <citation type="submission" date="2021-06" db="EMBL/GenBank/DDBJ databases">
        <title>Caerostris extrusa draft genome.</title>
        <authorList>
            <person name="Kono N."/>
            <person name="Arakawa K."/>
        </authorList>
    </citation>
    <scope>NUCLEOTIDE SEQUENCE [LARGE SCALE GENOMIC DNA]</scope>
</reference>
<organism evidence="1 2">
    <name type="scientific">Caerostris extrusa</name>
    <name type="common">Bark spider</name>
    <name type="synonym">Caerostris bankana</name>
    <dbReference type="NCBI Taxonomy" id="172846"/>
    <lineage>
        <taxon>Eukaryota</taxon>
        <taxon>Metazoa</taxon>
        <taxon>Ecdysozoa</taxon>
        <taxon>Arthropoda</taxon>
        <taxon>Chelicerata</taxon>
        <taxon>Arachnida</taxon>
        <taxon>Araneae</taxon>
        <taxon>Araneomorphae</taxon>
        <taxon>Entelegynae</taxon>
        <taxon>Araneoidea</taxon>
        <taxon>Araneidae</taxon>
        <taxon>Caerostris</taxon>
    </lineage>
</organism>
<dbReference type="EMBL" id="BPLR01001499">
    <property type="protein sequence ID" value="GIZ02756.1"/>
    <property type="molecule type" value="Genomic_DNA"/>
</dbReference>
<feature type="non-terminal residue" evidence="1">
    <location>
        <position position="1"/>
    </location>
</feature>
<comment type="caution">
    <text evidence="1">The sequence shown here is derived from an EMBL/GenBank/DDBJ whole genome shotgun (WGS) entry which is preliminary data.</text>
</comment>
<evidence type="ECO:0000313" key="1">
    <source>
        <dbReference type="EMBL" id="GIZ02756.1"/>
    </source>
</evidence>
<dbReference type="AlphaFoldDB" id="A0AAV4Y8K1"/>
<name>A0AAV4Y8K1_CAEEX</name>
<proteinExistence type="predicted"/>
<accession>A0AAV4Y8K1</accession>
<dbReference type="Proteomes" id="UP001054945">
    <property type="component" value="Unassembled WGS sequence"/>
</dbReference>
<evidence type="ECO:0000313" key="2">
    <source>
        <dbReference type="Proteomes" id="UP001054945"/>
    </source>
</evidence>
<sequence length="141" mass="15737">FHPLPVPLGRPIKRFSFLLQGSAMSFQITSLPSTHPLLVLINPKSGGRQDSGYCESSSIYSTLVRCSTWRKRRGPRRVSSLDSLTLRGEHHHPISPVRPLLLLPLRGIAETTFLPVLNFQCNIVQRAKLNPGKTLLNTAFN</sequence>
<protein>
    <submittedName>
        <fullName evidence="1">Uncharacterized protein</fullName>
    </submittedName>
</protein>
<gene>
    <name evidence="1" type="ORF">CEXT_231981</name>
</gene>